<dbReference type="Proteomes" id="UP000002872">
    <property type="component" value="Unassembled WGS sequence"/>
</dbReference>
<dbReference type="VEuPathDB" id="MicrosporidiaDB:NEQG_00152"/>
<keyword evidence="2" id="KW-1185">Reference proteome</keyword>
<evidence type="ECO:0000313" key="1">
    <source>
        <dbReference type="EMBL" id="EIJ89382.1"/>
    </source>
</evidence>
<evidence type="ECO:0000313" key="2">
    <source>
        <dbReference type="Proteomes" id="UP000002872"/>
    </source>
</evidence>
<name>I3EJI5_NEMP3</name>
<sequence length="689" mass="78660">MKLDILFEIGLAIASIIPMLTQSATLDSAINRCEDYQEEILDVLKDIEAEIEDNSILTTPVLETDLKMLYITHNDYIKKNNQLVLYKIKLHNSNQNLYECDKTTSSRYDIFSPDLRNYAKNTTLGRTPAEKLCMVMYYNMPGFIHKTRMVVKKLYDQEQTTADKKRNNFIFTWKDPTNSLNNYVGLATIAASKKSGRTSVEKMVMSIYPNSICTLHNNSTEAINASSEGHRELIYPFKTNSGNKINIRRFKDILNKKSSGNVGFEFLKTTVGFCTNYIQLYNNPILDTHGSMSFIDKAHADLDIKNTELSKRINKMILDLSLDIPIKFTEYIELIEDSFNIQMDAIHNLICDSSYYALRNMISKYYINIIDRNKSIKPMTAAEFYQIRKSLLALVNSYHKEEIANGNILSNVIDLNLSSFGKDIHLFSQPSTLNPSEKYTQHLLKLAWARFGEFESNLAGRERQYEIIVDDLKTLNHTVSMHKIVRSIESVASYCALGEFGRLRELITQLYIITSEIDLIHEEITNLKEYKLCLSGNSDNPAILNNQAANTLLNKINLRNTIIMSFMTAISMQKYKYSEFDLLSKDSVYLDVYDLFNINQTSPVHDPQAHLINIRIHNDIQRQLPKPSPITTANAGFTPLSCAELGRTMDLNRISLSNDNYKEYLNLALTGLSTDANNGDTNNPLMPVD</sequence>
<protein>
    <submittedName>
        <fullName evidence="1">Uncharacterized protein</fullName>
    </submittedName>
</protein>
<accession>I3EJI5</accession>
<dbReference type="OrthoDB" id="2189732at2759"/>
<dbReference type="AlphaFoldDB" id="I3EJI5"/>
<gene>
    <name evidence="1" type="ORF">NEQG_00152</name>
</gene>
<dbReference type="EMBL" id="GL870876">
    <property type="protein sequence ID" value="EIJ89382.1"/>
    <property type="molecule type" value="Genomic_DNA"/>
</dbReference>
<dbReference type="InParanoid" id="I3EJI5"/>
<organism evidence="1 2">
    <name type="scientific">Nematocida parisii (strain ERTm3)</name>
    <name type="common">Nematode killer fungus</name>
    <dbReference type="NCBI Taxonomy" id="935791"/>
    <lineage>
        <taxon>Eukaryota</taxon>
        <taxon>Fungi</taxon>
        <taxon>Fungi incertae sedis</taxon>
        <taxon>Microsporidia</taxon>
        <taxon>Nematocida</taxon>
    </lineage>
</organism>
<dbReference type="HOGENOM" id="CLU_395389_0_0_1"/>
<dbReference type="OMA" id="NIRIHND"/>
<proteinExistence type="predicted"/>
<reference evidence="1" key="1">
    <citation type="submission" date="2011-01" db="EMBL/GenBank/DDBJ databases">
        <title>The Genome Sequence of Nematocida parisii strain ERTm3.</title>
        <authorList>
            <consortium name="The Broad Institute Genome Sequencing Platform"/>
            <consortium name="The Broad Institute Genome Sequencing Center for Infectious Disease"/>
            <person name="Cuomo C."/>
            <person name="Troemel E."/>
            <person name="Young S.K."/>
            <person name="Zeng Q."/>
            <person name="Gargeya S."/>
            <person name="Fitzgerald M."/>
            <person name="Haas B."/>
            <person name="Abouelleil A."/>
            <person name="Alvarado L."/>
            <person name="Arachchi H.M."/>
            <person name="Berlin A."/>
            <person name="Chapman S.B."/>
            <person name="Gearin G."/>
            <person name="Goldberg J."/>
            <person name="Griggs A."/>
            <person name="Gujja S."/>
            <person name="Hansen M."/>
            <person name="Heiman D."/>
            <person name="Howarth C."/>
            <person name="Larimer J."/>
            <person name="Lui A."/>
            <person name="MacDonald P.J.P."/>
            <person name="McCowen C."/>
            <person name="Montmayeur A."/>
            <person name="Murphy C."/>
            <person name="Neiman D."/>
            <person name="Pearson M."/>
            <person name="Priest M."/>
            <person name="Roberts A."/>
            <person name="Saif S."/>
            <person name="Shea T."/>
            <person name="Sisk P."/>
            <person name="Stolte C."/>
            <person name="Sykes S."/>
            <person name="Wortman J."/>
            <person name="Nusbaum C."/>
            <person name="Birren B."/>
        </authorList>
    </citation>
    <scope>NUCLEOTIDE SEQUENCE</scope>
    <source>
        <strain evidence="1">ERTm3</strain>
    </source>
</reference>